<dbReference type="AlphaFoldDB" id="A0AAJ5QP34"/>
<dbReference type="Gene3D" id="3.90.79.10">
    <property type="entry name" value="Nucleoside Triphosphate Pyrophosphohydrolase"/>
    <property type="match status" value="1"/>
</dbReference>
<dbReference type="InterPro" id="IPR020476">
    <property type="entry name" value="Nudix_hydrolase"/>
</dbReference>
<dbReference type="PANTHER" id="PTHR43046:SF16">
    <property type="entry name" value="ADP-RIBOSE PYROPHOSPHATASE YJHB-RELATED"/>
    <property type="match status" value="1"/>
</dbReference>
<evidence type="ECO:0000256" key="1">
    <source>
        <dbReference type="ARBA" id="ARBA00001946"/>
    </source>
</evidence>
<proteinExistence type="inferred from homology"/>
<dbReference type="CDD" id="cd04683">
    <property type="entry name" value="NUDIX_Hydrolase"/>
    <property type="match status" value="1"/>
</dbReference>
<dbReference type="Pfam" id="PF00293">
    <property type="entry name" value="NUDIX"/>
    <property type="match status" value="1"/>
</dbReference>
<keyword evidence="6" id="KW-1185">Reference proteome</keyword>
<accession>A0AAJ5QP34</accession>
<dbReference type="PROSITE" id="PS51462">
    <property type="entry name" value="NUDIX"/>
    <property type="match status" value="1"/>
</dbReference>
<evidence type="ECO:0000256" key="3">
    <source>
        <dbReference type="RuleBase" id="RU003476"/>
    </source>
</evidence>
<comment type="similarity">
    <text evidence="3">Belongs to the Nudix hydrolase family.</text>
</comment>
<name>A0AAJ5QP34_9ENTR</name>
<dbReference type="Proteomes" id="UP001210130">
    <property type="component" value="Chromosome"/>
</dbReference>
<organism evidence="5 6">
    <name type="scientific">Klebsiella electrica</name>
    <dbReference type="NCBI Taxonomy" id="1259973"/>
    <lineage>
        <taxon>Bacteria</taxon>
        <taxon>Pseudomonadati</taxon>
        <taxon>Pseudomonadota</taxon>
        <taxon>Gammaproteobacteria</taxon>
        <taxon>Enterobacterales</taxon>
        <taxon>Enterobacteriaceae</taxon>
        <taxon>Klebsiella/Raoultella group</taxon>
        <taxon>Klebsiella</taxon>
    </lineage>
</organism>
<keyword evidence="2 3" id="KW-0378">Hydrolase</keyword>
<comment type="cofactor">
    <cofactor evidence="1">
        <name>Mg(2+)</name>
        <dbReference type="ChEBI" id="CHEBI:18420"/>
    </cofactor>
</comment>
<feature type="domain" description="Nudix hydrolase" evidence="4">
    <location>
        <begin position="5"/>
        <end position="136"/>
    </location>
</feature>
<protein>
    <submittedName>
        <fullName evidence="5">NUDIX domain-containing protein</fullName>
    </submittedName>
</protein>
<evidence type="ECO:0000313" key="6">
    <source>
        <dbReference type="Proteomes" id="UP001210130"/>
    </source>
</evidence>
<dbReference type="InterPro" id="IPR015797">
    <property type="entry name" value="NUDIX_hydrolase-like_dom_sf"/>
</dbReference>
<dbReference type="InterPro" id="IPR020084">
    <property type="entry name" value="NUDIX_hydrolase_CS"/>
</dbReference>
<dbReference type="PANTHER" id="PTHR43046">
    <property type="entry name" value="GDP-MANNOSE MANNOSYL HYDROLASE"/>
    <property type="match status" value="1"/>
</dbReference>
<dbReference type="SUPFAM" id="SSF55811">
    <property type="entry name" value="Nudix"/>
    <property type="match status" value="1"/>
</dbReference>
<dbReference type="PROSITE" id="PS00893">
    <property type="entry name" value="NUDIX_BOX"/>
    <property type="match status" value="1"/>
</dbReference>
<dbReference type="PRINTS" id="PR00502">
    <property type="entry name" value="NUDIXFAMILY"/>
</dbReference>
<reference evidence="5 6" key="1">
    <citation type="journal article" date="2023" name="Microbiol. Resour. Announc.">
        <title>Complete Genome Sequence of the First Colistin-Resistant Raoultella electrica Strain.</title>
        <authorList>
            <person name="Aldeia C."/>
            <person name="Campos-Madueno E.I."/>
            <person name="Sendi P."/>
            <person name="Endimiani A."/>
        </authorList>
    </citation>
    <scope>NUCLEOTIDE SEQUENCE [LARGE SCALE GENOMIC DNA]</scope>
    <source>
        <strain evidence="5 6">S2-IND-01-C</strain>
    </source>
</reference>
<evidence type="ECO:0000313" key="5">
    <source>
        <dbReference type="EMBL" id="WBW59251.1"/>
    </source>
</evidence>
<sequence>MSRERYNLSIAVFVLVLRGNEICMLRRANTGWMDGCYSLPAGGLEYGETLSCAAARELAEETGMQASPFEMTLAHTMHVWTENRSWVGHYFICRNWDGIAFLAEPEKHTQLSWEDIALLPEDTIPYVRQAIKAISKGQTYSEYGWEKTS</sequence>
<gene>
    <name evidence="5" type="ORF">OR613_14465</name>
</gene>
<dbReference type="EMBL" id="CP112887">
    <property type="protein sequence ID" value="WBW59251.1"/>
    <property type="molecule type" value="Genomic_DNA"/>
</dbReference>
<evidence type="ECO:0000259" key="4">
    <source>
        <dbReference type="PROSITE" id="PS51462"/>
    </source>
</evidence>
<evidence type="ECO:0000256" key="2">
    <source>
        <dbReference type="ARBA" id="ARBA00022801"/>
    </source>
</evidence>
<dbReference type="InterPro" id="IPR000086">
    <property type="entry name" value="NUDIX_hydrolase_dom"/>
</dbReference>
<dbReference type="GO" id="GO:0016787">
    <property type="term" value="F:hydrolase activity"/>
    <property type="evidence" value="ECO:0007669"/>
    <property type="project" value="UniProtKB-KW"/>
</dbReference>
<dbReference type="RefSeq" id="WP_131050105.1">
    <property type="nucleotide sequence ID" value="NZ_CP112887.1"/>
</dbReference>